<comment type="subcellular location">
    <subcellularLocation>
        <location evidence="1 7">Cell membrane</location>
        <topology evidence="1 7">Multi-pass membrane protein</topology>
    </subcellularLocation>
</comment>
<accession>A0A0X9VT10</accession>
<dbReference type="Proteomes" id="UP000069926">
    <property type="component" value="Chromosome"/>
</dbReference>
<feature type="domain" description="VTT" evidence="8">
    <location>
        <begin position="46"/>
        <end position="167"/>
    </location>
</feature>
<proteinExistence type="inferred from homology"/>
<evidence type="ECO:0000256" key="3">
    <source>
        <dbReference type="ARBA" id="ARBA00022475"/>
    </source>
</evidence>
<comment type="similarity">
    <text evidence="2 7">Belongs to the DedA family.</text>
</comment>
<organism evidence="9 10">
    <name type="scientific">Candidatus Arsenophonus lipoptenae</name>
    <dbReference type="NCBI Taxonomy" id="634113"/>
    <lineage>
        <taxon>Bacteria</taxon>
        <taxon>Pseudomonadati</taxon>
        <taxon>Pseudomonadota</taxon>
        <taxon>Gammaproteobacteria</taxon>
        <taxon>Enterobacterales</taxon>
        <taxon>Morganellaceae</taxon>
        <taxon>Arsenophonus</taxon>
    </lineage>
</organism>
<name>A0A0X9VT10_9GAMM</name>
<keyword evidence="5 7" id="KW-1133">Transmembrane helix</keyword>
<evidence type="ECO:0000256" key="6">
    <source>
        <dbReference type="ARBA" id="ARBA00023136"/>
    </source>
</evidence>
<keyword evidence="4 7" id="KW-0812">Transmembrane</keyword>
<dbReference type="EMBL" id="CP013920">
    <property type="protein sequence ID" value="AMA65027.1"/>
    <property type="molecule type" value="Genomic_DNA"/>
</dbReference>
<dbReference type="GO" id="GO:0005886">
    <property type="term" value="C:plasma membrane"/>
    <property type="evidence" value="ECO:0007669"/>
    <property type="project" value="UniProtKB-SubCell"/>
</dbReference>
<dbReference type="PATRIC" id="fig|634113.3.peg.439"/>
<dbReference type="InterPro" id="IPR032816">
    <property type="entry name" value="VTT_dom"/>
</dbReference>
<evidence type="ECO:0000313" key="9">
    <source>
        <dbReference type="EMBL" id="AMA65027.1"/>
    </source>
</evidence>
<keyword evidence="6 7" id="KW-0472">Membrane</keyword>
<evidence type="ECO:0000256" key="5">
    <source>
        <dbReference type="ARBA" id="ARBA00022989"/>
    </source>
</evidence>
<evidence type="ECO:0000313" key="10">
    <source>
        <dbReference type="Proteomes" id="UP000069926"/>
    </source>
</evidence>
<sequence length="175" mass="19925">MKIKKSMMYFNLLLSKINLHPIWLFVILFSIAMSKSTIILSSFFPPASIMLITGISFSLSKLNIILVWLAITLGATIGSIISYCLGCQITNKKIFHSFLNRYQITINNAYNKLKNQGFLCLFSSRFIAILRYVIPLVAGMILMNRTKVYSIFLLSATIWSAMFILIIKSTFIFIV</sequence>
<evidence type="ECO:0000256" key="4">
    <source>
        <dbReference type="ARBA" id="ARBA00022692"/>
    </source>
</evidence>
<keyword evidence="3 7" id="KW-1003">Cell membrane</keyword>
<feature type="transmembrane region" description="Helical" evidence="7">
    <location>
        <begin position="118"/>
        <end position="142"/>
    </location>
</feature>
<reference evidence="9 10" key="1">
    <citation type="submission" date="2016-01" db="EMBL/GenBank/DDBJ databases">
        <title>Genome sequence of Ca. Arsenophonus lipopteni, the exclusive symbiont of a blood sucking fly Lipoptena cervi (Diptera: Hippoboscidae).</title>
        <authorList>
            <person name="Novakova E."/>
            <person name="Hypsa V."/>
            <person name="Nguyen P."/>
            <person name="Husnik F."/>
            <person name="Darby A.C."/>
        </authorList>
    </citation>
    <scope>NUCLEOTIDE SEQUENCE [LARGE SCALE GENOMIC DNA]</scope>
    <source>
        <strain evidence="9 10">CB</strain>
    </source>
</reference>
<evidence type="ECO:0000256" key="1">
    <source>
        <dbReference type="ARBA" id="ARBA00004651"/>
    </source>
</evidence>
<feature type="transmembrane region" description="Helical" evidence="7">
    <location>
        <begin position="64"/>
        <end position="85"/>
    </location>
</feature>
<dbReference type="KEGG" id="asy:AUT07_00457"/>
<dbReference type="InterPro" id="IPR032818">
    <property type="entry name" value="DedA-like"/>
</dbReference>
<keyword evidence="10" id="KW-1185">Reference proteome</keyword>
<evidence type="ECO:0000259" key="8">
    <source>
        <dbReference type="Pfam" id="PF09335"/>
    </source>
</evidence>
<evidence type="ECO:0000256" key="7">
    <source>
        <dbReference type="RuleBase" id="RU367016"/>
    </source>
</evidence>
<gene>
    <name evidence="9" type="primary">yqjA_2</name>
    <name evidence="9" type="ORF">AUT07_00457</name>
</gene>
<dbReference type="AlphaFoldDB" id="A0A0X9VT10"/>
<evidence type="ECO:0000256" key="2">
    <source>
        <dbReference type="ARBA" id="ARBA00010792"/>
    </source>
</evidence>
<dbReference type="PANTHER" id="PTHR30353:SF15">
    <property type="entry name" value="INNER MEMBRANE PROTEIN YABI"/>
    <property type="match status" value="1"/>
</dbReference>
<dbReference type="Pfam" id="PF09335">
    <property type="entry name" value="VTT_dom"/>
    <property type="match status" value="1"/>
</dbReference>
<feature type="transmembrane region" description="Helical" evidence="7">
    <location>
        <begin position="21"/>
        <end position="44"/>
    </location>
</feature>
<dbReference type="PANTHER" id="PTHR30353">
    <property type="entry name" value="INNER MEMBRANE PROTEIN DEDA-RELATED"/>
    <property type="match status" value="1"/>
</dbReference>
<protein>
    <submittedName>
        <fullName evidence="9">Inner membrane protein YqjA</fullName>
    </submittedName>
</protein>
<feature type="transmembrane region" description="Helical" evidence="7">
    <location>
        <begin position="148"/>
        <end position="167"/>
    </location>
</feature>
<dbReference type="RefSeq" id="WP_236860968.1">
    <property type="nucleotide sequence ID" value="NZ_CP013920.1"/>
</dbReference>